<evidence type="ECO:0000313" key="1">
    <source>
        <dbReference type="EMBL" id="MBE9066867.1"/>
    </source>
</evidence>
<proteinExistence type="predicted"/>
<dbReference type="EMBL" id="JADEXP010000062">
    <property type="protein sequence ID" value="MBE9066867.1"/>
    <property type="molecule type" value="Genomic_DNA"/>
</dbReference>
<protein>
    <submittedName>
        <fullName evidence="1">S-layer family protein</fullName>
    </submittedName>
</protein>
<dbReference type="InterPro" id="IPR012334">
    <property type="entry name" value="Pectin_lyas_fold"/>
</dbReference>
<dbReference type="RefSeq" id="WP_193992845.1">
    <property type="nucleotide sequence ID" value="NZ_JADEXP010000062.1"/>
</dbReference>
<comment type="caution">
    <text evidence="1">The sequence shown here is derived from an EMBL/GenBank/DDBJ whole genome shotgun (WGS) entry which is preliminary data.</text>
</comment>
<dbReference type="AlphaFoldDB" id="A0A928ZSU9"/>
<accession>A0A928ZSU9</accession>
<dbReference type="Proteomes" id="UP000615026">
    <property type="component" value="Unassembled WGS sequence"/>
</dbReference>
<gene>
    <name evidence="1" type="ORF">IQ260_09395</name>
</gene>
<name>A0A928ZSU9_LEPEC</name>
<dbReference type="Gene3D" id="2.160.20.10">
    <property type="entry name" value="Single-stranded right-handed beta-helix, Pectin lyase-like"/>
    <property type="match status" value="1"/>
</dbReference>
<keyword evidence="2" id="KW-1185">Reference proteome</keyword>
<reference evidence="1" key="1">
    <citation type="submission" date="2020-10" db="EMBL/GenBank/DDBJ databases">
        <authorList>
            <person name="Castelo-Branco R."/>
            <person name="Eusebio N."/>
            <person name="Adriana R."/>
            <person name="Vieira A."/>
            <person name="Brugerolle De Fraissinette N."/>
            <person name="Rezende De Castro R."/>
            <person name="Schneider M.P."/>
            <person name="Vasconcelos V."/>
            <person name="Leao P.N."/>
        </authorList>
    </citation>
    <scope>NUCLEOTIDE SEQUENCE</scope>
    <source>
        <strain evidence="1">LEGE 11479</strain>
    </source>
</reference>
<sequence length="407" mass="41550">MGQGGSVDIVATDSITISGTSAALTAEEIASLLDLTGLIDIAEGSDTGIFLRSGISAFSLDQGDADSGSVRVTTNGSLIIQDNAEITTTVLGGGNANNVEVSANSLELRNSARINSRNEGTGFAGDISVATQGLLRSIGGEVSASSDLAGGGDINITTDNLLLSNGSLLSTSVFDSTGGGGDITIDANAFAAIEDSDILANAEFGPGGTININSPAFLATLFESGTATPVGRNPGSFAQFRGNNRVDISADSAGGQSGTVSLSTLVTDEGLNELPTDLIDPTSLIDQRCDLLASQQSQDSQTGQFTVVGRGGLPLTPEQQLEATQLLDDLGPPEMQRSAENVSAEVVTTASAEVASERIVEPLGWRRSEDGRLYLYASASVPETAETHLAQRCGELPSASRSSVSSK</sequence>
<organism evidence="1 2">
    <name type="scientific">Leptolyngbya cf. ectocarpi LEGE 11479</name>
    <dbReference type="NCBI Taxonomy" id="1828722"/>
    <lineage>
        <taxon>Bacteria</taxon>
        <taxon>Bacillati</taxon>
        <taxon>Cyanobacteriota</taxon>
        <taxon>Cyanophyceae</taxon>
        <taxon>Leptolyngbyales</taxon>
        <taxon>Leptolyngbyaceae</taxon>
        <taxon>Leptolyngbya group</taxon>
        <taxon>Leptolyngbya</taxon>
    </lineage>
</organism>
<evidence type="ECO:0000313" key="2">
    <source>
        <dbReference type="Proteomes" id="UP000615026"/>
    </source>
</evidence>